<organism evidence="1 2">
    <name type="scientific">Leptosphaeria maculans (strain JN3 / isolate v23.1.3 / race Av1-4-5-6-7-8)</name>
    <name type="common">Blackleg fungus</name>
    <name type="synonym">Phoma lingam</name>
    <dbReference type="NCBI Taxonomy" id="985895"/>
    <lineage>
        <taxon>Eukaryota</taxon>
        <taxon>Fungi</taxon>
        <taxon>Dikarya</taxon>
        <taxon>Ascomycota</taxon>
        <taxon>Pezizomycotina</taxon>
        <taxon>Dothideomycetes</taxon>
        <taxon>Pleosporomycetidae</taxon>
        <taxon>Pleosporales</taxon>
        <taxon>Pleosporineae</taxon>
        <taxon>Leptosphaeriaceae</taxon>
        <taxon>Plenodomus</taxon>
        <taxon>Plenodomus lingam/Leptosphaeria maculans species complex</taxon>
    </lineage>
</organism>
<keyword evidence="2" id="KW-1185">Reference proteome</keyword>
<accession>E5ADR1</accession>
<sequence length="161" mass="17910">MSSTSPSDRPLSKKKVTSKEIIISKNLASGNALQINGDAVDQMWNVHVNLKMGTIPTKNIVLYPKLSNNREVVRAIFRPSIPENFIARRIVRRLKMEIDGHSATAKSLILGETTVSSTTTYVDLACSAENSSKRVTHRFYIARRCPFDVLFGSQCIRSVAD</sequence>
<dbReference type="VEuPathDB" id="FungiDB:LEMA_P001370.1"/>
<dbReference type="EMBL" id="FP929139">
    <property type="protein sequence ID" value="CBY01350.1"/>
    <property type="molecule type" value="Genomic_DNA"/>
</dbReference>
<gene>
    <name evidence="1" type="ORF">LEMA_P001370.1</name>
</gene>
<dbReference type="OrthoDB" id="3506906at2759"/>
<dbReference type="InParanoid" id="E5ADR1"/>
<proteinExistence type="predicted"/>
<name>E5ADR1_LEPMJ</name>
<protein>
    <submittedName>
        <fullName evidence="1">Predicted protein</fullName>
    </submittedName>
</protein>
<evidence type="ECO:0000313" key="1">
    <source>
        <dbReference type="EMBL" id="CBY01350.1"/>
    </source>
</evidence>
<dbReference type="AlphaFoldDB" id="E5ADR1"/>
<evidence type="ECO:0000313" key="2">
    <source>
        <dbReference type="Proteomes" id="UP000002668"/>
    </source>
</evidence>
<reference evidence="2" key="1">
    <citation type="journal article" date="2011" name="Nat. Commun.">
        <title>Effector diversification within compartments of the Leptosphaeria maculans genome affected by Repeat-Induced Point mutations.</title>
        <authorList>
            <person name="Rouxel T."/>
            <person name="Grandaubert J."/>
            <person name="Hane J.K."/>
            <person name="Hoede C."/>
            <person name="van de Wouw A.P."/>
            <person name="Couloux A."/>
            <person name="Dominguez V."/>
            <person name="Anthouard V."/>
            <person name="Bally P."/>
            <person name="Bourras S."/>
            <person name="Cozijnsen A.J."/>
            <person name="Ciuffetti L.M."/>
            <person name="Degrave A."/>
            <person name="Dilmaghani A."/>
            <person name="Duret L."/>
            <person name="Fudal I."/>
            <person name="Goodwin S.B."/>
            <person name="Gout L."/>
            <person name="Glaser N."/>
            <person name="Linglin J."/>
            <person name="Kema G.H.J."/>
            <person name="Lapalu N."/>
            <person name="Lawrence C.B."/>
            <person name="May K."/>
            <person name="Meyer M."/>
            <person name="Ollivier B."/>
            <person name="Poulain J."/>
            <person name="Schoch C.L."/>
            <person name="Simon A."/>
            <person name="Spatafora J.W."/>
            <person name="Stachowiak A."/>
            <person name="Turgeon B.G."/>
            <person name="Tyler B.M."/>
            <person name="Vincent D."/>
            <person name="Weissenbach J."/>
            <person name="Amselem J."/>
            <person name="Quesneville H."/>
            <person name="Oliver R.P."/>
            <person name="Wincker P."/>
            <person name="Balesdent M.-H."/>
            <person name="Howlett B.J."/>
        </authorList>
    </citation>
    <scope>NUCLEOTIDE SEQUENCE [LARGE SCALE GENOMIC DNA]</scope>
    <source>
        <strain evidence="2">JN3 / isolate v23.1.3 / race Av1-4-5-6-7-8</strain>
    </source>
</reference>
<dbReference type="HOGENOM" id="CLU_1644027_0_0_1"/>
<dbReference type="Proteomes" id="UP000002668">
    <property type="component" value="Genome"/>
</dbReference>